<reference evidence="2" key="1">
    <citation type="submission" date="2024-05" db="EMBL/GenBank/DDBJ databases">
        <title>Whole genome shotgun sequence of Streptomyces hydrogenans NBRC 13475.</title>
        <authorList>
            <person name="Komaki H."/>
            <person name="Tamura T."/>
        </authorList>
    </citation>
    <scope>NUCLEOTIDE SEQUENCE</scope>
    <source>
        <strain evidence="2">NBRC 13475</strain>
    </source>
</reference>
<evidence type="ECO:0008006" key="4">
    <source>
        <dbReference type="Google" id="ProtNLM"/>
    </source>
</evidence>
<dbReference type="EMBL" id="BNDW01000102">
    <property type="protein sequence ID" value="GHI26119.1"/>
    <property type="molecule type" value="Genomic_DNA"/>
</dbReference>
<protein>
    <recommendedName>
        <fullName evidence="4">Exo-alpha-sialidase</fullName>
    </recommendedName>
</protein>
<dbReference type="Gene3D" id="2.130.10.10">
    <property type="entry name" value="YVTN repeat-like/Quinoprotein amine dehydrogenase"/>
    <property type="match status" value="2"/>
</dbReference>
<feature type="chain" id="PRO_5046345210" description="Exo-alpha-sialidase" evidence="1">
    <location>
        <begin position="31"/>
        <end position="302"/>
    </location>
</feature>
<feature type="signal peptide" evidence="1">
    <location>
        <begin position="1"/>
        <end position="30"/>
    </location>
</feature>
<organism evidence="2 3">
    <name type="scientific">Streptomyces hydrogenans</name>
    <dbReference type="NCBI Taxonomy" id="1873719"/>
    <lineage>
        <taxon>Bacteria</taxon>
        <taxon>Bacillati</taxon>
        <taxon>Actinomycetota</taxon>
        <taxon>Actinomycetes</taxon>
        <taxon>Kitasatosporales</taxon>
        <taxon>Streptomycetaceae</taxon>
        <taxon>Streptomyces</taxon>
    </lineage>
</organism>
<accession>A0ABQ3PM85</accession>
<dbReference type="SUPFAM" id="SSF110296">
    <property type="entry name" value="Oligoxyloglucan reducing end-specific cellobiohydrolase"/>
    <property type="match status" value="1"/>
</dbReference>
<evidence type="ECO:0000256" key="1">
    <source>
        <dbReference type="SAM" id="SignalP"/>
    </source>
</evidence>
<comment type="caution">
    <text evidence="2">The sequence shown here is derived from an EMBL/GenBank/DDBJ whole genome shotgun (WGS) entry which is preliminary data.</text>
</comment>
<dbReference type="InterPro" id="IPR015943">
    <property type="entry name" value="WD40/YVTN_repeat-like_dom_sf"/>
</dbReference>
<evidence type="ECO:0000313" key="2">
    <source>
        <dbReference type="EMBL" id="GHI26119.1"/>
    </source>
</evidence>
<proteinExistence type="predicted"/>
<evidence type="ECO:0000313" key="3">
    <source>
        <dbReference type="Proteomes" id="UP001052739"/>
    </source>
</evidence>
<dbReference type="PROSITE" id="PS51257">
    <property type="entry name" value="PROKAR_LIPOPROTEIN"/>
    <property type="match status" value="1"/>
</dbReference>
<gene>
    <name evidence="2" type="ORF">Shyd_74900</name>
</gene>
<keyword evidence="3" id="KW-1185">Reference proteome</keyword>
<dbReference type="Proteomes" id="UP001052739">
    <property type="component" value="Unassembled WGS sequence"/>
</dbReference>
<dbReference type="InterPro" id="IPR054817">
    <property type="entry name" value="Glycosyl_F510_1955-like"/>
</dbReference>
<sequence>MIKYRLPRAAAVRAATALALTLTFTLTACSASGPGASEPGSAGSDSGAASALTHVHGLGLHQDTLYVATHEGIHSPGPGGAPVLVGERRDDFMGFTVARDGTFLASGHPAPGDGGPSNLGLVASADAGRSWAEKSLGGEVDFHALDTAPDGSVYGYDSTGGRLRVTRDQAAWEDRAALRALDIAVSPTAPDTVLATTESGVARSTDGGRTFSPGAGQVLSYVSWGAADALYGVSPDGVLFRSGDGGTSWTRTGTVPGGGPQALTAVDARRLLVATGDGVYESRDAGRSFVRRMEVTGGKDGH</sequence>
<name>A0ABQ3PM85_9ACTN</name>
<dbReference type="NCBIfam" id="NF045728">
    <property type="entry name" value="glycosyl_F510_1955"/>
    <property type="match status" value="1"/>
</dbReference>
<keyword evidence="1" id="KW-0732">Signal</keyword>